<dbReference type="RefSeq" id="WP_208096003.1">
    <property type="nucleotide sequence ID" value="NZ_JAGDYM010000004.1"/>
</dbReference>
<dbReference type="Proteomes" id="UP000664382">
    <property type="component" value="Unassembled WGS sequence"/>
</dbReference>
<evidence type="ECO:0000313" key="2">
    <source>
        <dbReference type="Proteomes" id="UP000664382"/>
    </source>
</evidence>
<evidence type="ECO:0000313" key="1">
    <source>
        <dbReference type="EMBL" id="MBO1901000.1"/>
    </source>
</evidence>
<keyword evidence="2" id="KW-1185">Reference proteome</keyword>
<organism evidence="1 2">
    <name type="scientific">Leucobacter weissii</name>
    <dbReference type="NCBI Taxonomy" id="1983706"/>
    <lineage>
        <taxon>Bacteria</taxon>
        <taxon>Bacillati</taxon>
        <taxon>Actinomycetota</taxon>
        <taxon>Actinomycetes</taxon>
        <taxon>Micrococcales</taxon>
        <taxon>Microbacteriaceae</taxon>
        <taxon>Leucobacter</taxon>
    </lineage>
</organism>
<dbReference type="EMBL" id="JAGDYM010000004">
    <property type="protein sequence ID" value="MBO1901000.1"/>
    <property type="molecule type" value="Genomic_DNA"/>
</dbReference>
<dbReference type="AlphaFoldDB" id="A0A939SB07"/>
<comment type="caution">
    <text evidence="1">The sequence shown here is derived from an EMBL/GenBank/DDBJ whole genome shotgun (WGS) entry which is preliminary data.</text>
</comment>
<gene>
    <name evidence="1" type="ORF">J4H92_03430</name>
</gene>
<accession>A0A939SB07</accession>
<reference evidence="1" key="1">
    <citation type="submission" date="2021-03" db="EMBL/GenBank/DDBJ databases">
        <title>Leucobacter chromiisoli sp. nov., isolated from chromium-containing soil of chemical plant.</title>
        <authorList>
            <person name="Xu Z."/>
        </authorList>
    </citation>
    <scope>NUCLEOTIDE SEQUENCE</scope>
    <source>
        <strain evidence="1">S27</strain>
    </source>
</reference>
<protein>
    <submittedName>
        <fullName evidence="1">Uncharacterized protein</fullName>
    </submittedName>
</protein>
<proteinExistence type="predicted"/>
<name>A0A939SB07_9MICO</name>
<sequence length="45" mass="4921">MNSQAILNLISDLYSQVVSLSDEVEALRAELAERDAAQRSRGEGD</sequence>